<dbReference type="AlphaFoldDB" id="A0A5J5C6D5"/>
<evidence type="ECO:0000313" key="2">
    <source>
        <dbReference type="Proteomes" id="UP000327493"/>
    </source>
</evidence>
<dbReference type="EMBL" id="VOFY01003012">
    <property type="protein sequence ID" value="KAA8577374.1"/>
    <property type="molecule type" value="Genomic_DNA"/>
</dbReference>
<comment type="caution">
    <text evidence="1">The sequence shown here is derived from an EMBL/GenBank/DDBJ whole genome shotgun (WGS) entry which is preliminary data.</text>
</comment>
<gene>
    <name evidence="1" type="ORF">FQN60_002586</name>
</gene>
<dbReference type="Proteomes" id="UP000327493">
    <property type="component" value="Unassembled WGS sequence"/>
</dbReference>
<name>A0A5J5C6D5_9PERO</name>
<accession>A0A5J5C6D5</accession>
<keyword evidence="2" id="KW-1185">Reference proteome</keyword>
<organism evidence="1 2">
    <name type="scientific">Etheostoma spectabile</name>
    <name type="common">orangethroat darter</name>
    <dbReference type="NCBI Taxonomy" id="54343"/>
    <lineage>
        <taxon>Eukaryota</taxon>
        <taxon>Metazoa</taxon>
        <taxon>Chordata</taxon>
        <taxon>Craniata</taxon>
        <taxon>Vertebrata</taxon>
        <taxon>Euteleostomi</taxon>
        <taxon>Actinopterygii</taxon>
        <taxon>Neopterygii</taxon>
        <taxon>Teleostei</taxon>
        <taxon>Neoteleostei</taxon>
        <taxon>Acanthomorphata</taxon>
        <taxon>Eupercaria</taxon>
        <taxon>Perciformes</taxon>
        <taxon>Percoidei</taxon>
        <taxon>Percidae</taxon>
        <taxon>Etheostomatinae</taxon>
        <taxon>Etheostoma</taxon>
    </lineage>
</organism>
<evidence type="ECO:0000313" key="1">
    <source>
        <dbReference type="EMBL" id="KAA8577374.1"/>
    </source>
</evidence>
<proteinExistence type="predicted"/>
<sequence>MGRRRDAAAWTCCASLAALPHRGHRSLPDPPCGRLTCGIRPCVCCGGGVSAGVSGCVCCGGGVS</sequence>
<protein>
    <submittedName>
        <fullName evidence="1">Uncharacterized protein</fullName>
    </submittedName>
</protein>
<reference evidence="1 2" key="1">
    <citation type="submission" date="2019-08" db="EMBL/GenBank/DDBJ databases">
        <title>A chromosome-level genome assembly, high-density linkage maps, and genome scans reveal the genomic architecture of hybrid incompatibilities underlying speciation via character displacement in darters (Percidae: Etheostominae).</title>
        <authorList>
            <person name="Moran R.L."/>
            <person name="Catchen J.M."/>
            <person name="Fuller R.C."/>
        </authorList>
    </citation>
    <scope>NUCLEOTIDE SEQUENCE [LARGE SCALE GENOMIC DNA]</scope>
    <source>
        <strain evidence="1">EspeVRDwgs_2016</strain>
        <tissue evidence="1">Muscle</tissue>
    </source>
</reference>